<reference evidence="2 3" key="1">
    <citation type="submission" date="2019-11" db="EMBL/GenBank/DDBJ databases">
        <authorList>
            <person name="Im W.T."/>
        </authorList>
    </citation>
    <scope>NUCLEOTIDE SEQUENCE [LARGE SCALE GENOMIC DNA]</scope>
    <source>
        <strain evidence="2 3">SB-02</strain>
    </source>
</reference>
<dbReference type="AlphaFoldDB" id="A0A6I6GK04"/>
<dbReference type="KEGG" id="fls:GLV81_12065"/>
<dbReference type="InterPro" id="IPR002725">
    <property type="entry name" value="YgjP-like_metallopeptidase"/>
</dbReference>
<evidence type="ECO:0000313" key="2">
    <source>
        <dbReference type="EMBL" id="QGW28735.1"/>
    </source>
</evidence>
<dbReference type="PANTHER" id="PTHR30399:SF1">
    <property type="entry name" value="UTP PYROPHOSPHATASE"/>
    <property type="match status" value="1"/>
</dbReference>
<feature type="domain" description="YgjP-like metallopeptidase" evidence="1">
    <location>
        <begin position="17"/>
        <end position="221"/>
    </location>
</feature>
<evidence type="ECO:0000259" key="1">
    <source>
        <dbReference type="Pfam" id="PF01863"/>
    </source>
</evidence>
<dbReference type="RefSeq" id="WP_157479088.1">
    <property type="nucleotide sequence ID" value="NZ_CP046566.1"/>
</dbReference>
<dbReference type="PANTHER" id="PTHR30399">
    <property type="entry name" value="UNCHARACTERIZED PROTEIN YGJP"/>
    <property type="match status" value="1"/>
</dbReference>
<dbReference type="InterPro" id="IPR053136">
    <property type="entry name" value="UTP_pyrophosphatase-like"/>
</dbReference>
<dbReference type="Pfam" id="PF01863">
    <property type="entry name" value="YgjP-like"/>
    <property type="match status" value="1"/>
</dbReference>
<dbReference type="Gene3D" id="3.30.2010.10">
    <property type="entry name" value="Metalloproteases ('zincins'), catalytic domain"/>
    <property type="match status" value="1"/>
</dbReference>
<protein>
    <submittedName>
        <fullName evidence="2">DUF45 domain-containing protein</fullName>
    </submittedName>
</protein>
<proteinExistence type="predicted"/>
<gene>
    <name evidence="2" type="ORF">GLV81_12065</name>
</gene>
<evidence type="ECO:0000313" key="3">
    <source>
        <dbReference type="Proteomes" id="UP000426027"/>
    </source>
</evidence>
<sequence length="227" mass="26864">MKLEDLEISIEKTDRRKTVSIFIERDGSVKVLAPVTASDEKVEAAIKSKEYQIFSKIAKWKELNQGKVNRDFVNGQSFLYLGRNYRLKLIENQDVPLKISGGFFHLDKKYLAKADKVFKDFYREKALTKIQERLKLIEEKFTNKPKAIKVLELQNRWASWTPKNGLNFHWKCIMAPVSVLDYIIIHEMVHLKHPNHSTEFWNELDKKMPDFREHENWLKRNGVKMSL</sequence>
<dbReference type="EMBL" id="CP046566">
    <property type="protein sequence ID" value="QGW28735.1"/>
    <property type="molecule type" value="Genomic_DNA"/>
</dbReference>
<dbReference type="Proteomes" id="UP000426027">
    <property type="component" value="Chromosome"/>
</dbReference>
<dbReference type="CDD" id="cd07344">
    <property type="entry name" value="M48_yhfN_like"/>
    <property type="match status" value="1"/>
</dbReference>
<organism evidence="2 3">
    <name type="scientific">Phnomibacter ginsenosidimutans</name>
    <dbReference type="NCBI Taxonomy" id="2676868"/>
    <lineage>
        <taxon>Bacteria</taxon>
        <taxon>Pseudomonadati</taxon>
        <taxon>Bacteroidota</taxon>
        <taxon>Chitinophagia</taxon>
        <taxon>Chitinophagales</taxon>
        <taxon>Chitinophagaceae</taxon>
        <taxon>Phnomibacter</taxon>
    </lineage>
</organism>
<keyword evidence="3" id="KW-1185">Reference proteome</keyword>
<accession>A0A6I6GK04</accession>
<name>A0A6I6GK04_9BACT</name>